<feature type="compositionally biased region" description="Polar residues" evidence="1">
    <location>
        <begin position="52"/>
        <end position="71"/>
    </location>
</feature>
<feature type="domain" description="Reverse transcriptase Ty1/copia-type" evidence="2">
    <location>
        <begin position="150"/>
        <end position="345"/>
    </location>
</feature>
<organism evidence="3">
    <name type="scientific">Tanacetum cinerariifolium</name>
    <name type="common">Dalmatian daisy</name>
    <name type="synonym">Chrysanthemum cinerariifolium</name>
    <dbReference type="NCBI Taxonomy" id="118510"/>
    <lineage>
        <taxon>Eukaryota</taxon>
        <taxon>Viridiplantae</taxon>
        <taxon>Streptophyta</taxon>
        <taxon>Embryophyta</taxon>
        <taxon>Tracheophyta</taxon>
        <taxon>Spermatophyta</taxon>
        <taxon>Magnoliopsida</taxon>
        <taxon>eudicotyledons</taxon>
        <taxon>Gunneridae</taxon>
        <taxon>Pentapetalae</taxon>
        <taxon>asterids</taxon>
        <taxon>campanulids</taxon>
        <taxon>Asterales</taxon>
        <taxon>Asteraceae</taxon>
        <taxon>Asteroideae</taxon>
        <taxon>Anthemideae</taxon>
        <taxon>Anthemidinae</taxon>
        <taxon>Tanacetum</taxon>
    </lineage>
</organism>
<dbReference type="SUPFAM" id="SSF56672">
    <property type="entry name" value="DNA/RNA polymerases"/>
    <property type="match status" value="1"/>
</dbReference>
<protein>
    <recommendedName>
        <fullName evidence="2">Reverse transcriptase Ty1/copia-type domain-containing protein</fullName>
    </recommendedName>
</protein>
<feature type="region of interest" description="Disordered" evidence="1">
    <location>
        <begin position="37"/>
        <end position="71"/>
    </location>
</feature>
<evidence type="ECO:0000256" key="1">
    <source>
        <dbReference type="SAM" id="MobiDB-lite"/>
    </source>
</evidence>
<evidence type="ECO:0000313" key="3">
    <source>
        <dbReference type="EMBL" id="GFB31161.1"/>
    </source>
</evidence>
<name>A0A699LEW1_TANCI</name>
<accession>A0A699LEW1</accession>
<sequence length="425" mass="47466">NSTNLSGTKDAANQEVKKNVSSLRYITLPNWVHDALLESSSSKPQDDCSTDVPESSGNSNPTATSTNPPADQLETLTVETSIPTVSSPVPTACFTDSLEPSSDARLISKRVANQVETPTLDNILTLANRFKDILGVKTNSDESNGVEADTLVDCPKGVRPIGTKWVLKNKKDEREIVIKNNARLVAQGHTQEEGIDYDEVFSPVARIEAIKLFLAYASFMGFTVYQMDVKSAFLYGTIDEEVYVMQPPIFQDPEFLAKVYKVEKTMYGLHQAPRASYGTLSKYLLTNGFQRGTIDQTLFIRRQKGDFILVQVYVDDIIFGSSNPQLCREFKALMHEKFQMSAMGKDGTGKDVDLHLYRSMIGSLMYLTASRPDIMFAVCACARHQVTPKECHLHTVKRIFRYLKGHPKLGLWYPKDSPFDLVAYS</sequence>
<dbReference type="InterPro" id="IPR043502">
    <property type="entry name" value="DNA/RNA_pol_sf"/>
</dbReference>
<dbReference type="InterPro" id="IPR013103">
    <property type="entry name" value="RVT_2"/>
</dbReference>
<dbReference type="AlphaFoldDB" id="A0A699LEW1"/>
<feature type="non-terminal residue" evidence="3">
    <location>
        <position position="1"/>
    </location>
</feature>
<reference evidence="3" key="1">
    <citation type="journal article" date="2019" name="Sci. Rep.">
        <title>Draft genome of Tanacetum cinerariifolium, the natural source of mosquito coil.</title>
        <authorList>
            <person name="Yamashiro T."/>
            <person name="Shiraishi A."/>
            <person name="Satake H."/>
            <person name="Nakayama K."/>
        </authorList>
    </citation>
    <scope>NUCLEOTIDE SEQUENCE</scope>
</reference>
<gene>
    <name evidence="3" type="ORF">Tci_703132</name>
</gene>
<dbReference type="Pfam" id="PF07727">
    <property type="entry name" value="RVT_2"/>
    <property type="match status" value="1"/>
</dbReference>
<evidence type="ECO:0000259" key="2">
    <source>
        <dbReference type="Pfam" id="PF07727"/>
    </source>
</evidence>
<proteinExistence type="predicted"/>
<dbReference type="PANTHER" id="PTHR11439:SF495">
    <property type="entry name" value="REVERSE TRANSCRIPTASE, RNA-DEPENDENT DNA POLYMERASE-RELATED"/>
    <property type="match status" value="1"/>
</dbReference>
<comment type="caution">
    <text evidence="3">The sequence shown here is derived from an EMBL/GenBank/DDBJ whole genome shotgun (WGS) entry which is preliminary data.</text>
</comment>
<dbReference type="PANTHER" id="PTHR11439">
    <property type="entry name" value="GAG-POL-RELATED RETROTRANSPOSON"/>
    <property type="match status" value="1"/>
</dbReference>
<dbReference type="EMBL" id="BKCJ010599265">
    <property type="protein sequence ID" value="GFB31161.1"/>
    <property type="molecule type" value="Genomic_DNA"/>
</dbReference>